<feature type="compositionally biased region" description="Low complexity" evidence="13">
    <location>
        <begin position="263"/>
        <end position="288"/>
    </location>
</feature>
<dbReference type="InterPro" id="IPR000504">
    <property type="entry name" value="RRM_dom"/>
</dbReference>
<dbReference type="PROSITE" id="PS50103">
    <property type="entry name" value="ZF_C3H1"/>
    <property type="match status" value="1"/>
</dbReference>
<feature type="region of interest" description="Disordered" evidence="13">
    <location>
        <begin position="416"/>
        <end position="462"/>
    </location>
</feature>
<evidence type="ECO:0000256" key="4">
    <source>
        <dbReference type="ARBA" id="ARBA00022771"/>
    </source>
</evidence>
<dbReference type="OrthoDB" id="1923159at2759"/>
<evidence type="ECO:0000256" key="8">
    <source>
        <dbReference type="ARBA" id="ARBA00023054"/>
    </source>
</evidence>
<feature type="region of interest" description="Disordered" evidence="13">
    <location>
        <begin position="740"/>
        <end position="782"/>
    </location>
</feature>
<keyword evidence="9" id="KW-0804">Transcription</keyword>
<dbReference type="PROSITE" id="PS50089">
    <property type="entry name" value="ZF_RING_2"/>
    <property type="match status" value="1"/>
</dbReference>
<dbReference type="SMART" id="SM00360">
    <property type="entry name" value="RRM"/>
    <property type="match status" value="1"/>
</dbReference>
<evidence type="ECO:0000259" key="14">
    <source>
        <dbReference type="PROSITE" id="PS50089"/>
    </source>
</evidence>
<feature type="compositionally biased region" description="Polar residues" evidence="13">
    <location>
        <begin position="605"/>
        <end position="614"/>
    </location>
</feature>
<dbReference type="GO" id="GO:0016567">
    <property type="term" value="P:protein ubiquitination"/>
    <property type="evidence" value="ECO:0007669"/>
    <property type="project" value="TreeGrafter"/>
</dbReference>
<feature type="domain" description="C3H1-type" evidence="16">
    <location>
        <begin position="204"/>
        <end position="231"/>
    </location>
</feature>
<dbReference type="GO" id="GO:0000956">
    <property type="term" value="P:nuclear-transcribed mRNA catabolic process"/>
    <property type="evidence" value="ECO:0007669"/>
    <property type="project" value="UniProtKB-ARBA"/>
</dbReference>
<evidence type="ECO:0000256" key="1">
    <source>
        <dbReference type="ARBA" id="ARBA00004123"/>
    </source>
</evidence>
<keyword evidence="18" id="KW-1185">Reference proteome</keyword>
<dbReference type="InterPro" id="IPR039780">
    <property type="entry name" value="Mot2"/>
</dbReference>
<feature type="domain" description="RING-type" evidence="14">
    <location>
        <begin position="19"/>
        <end position="62"/>
    </location>
</feature>
<evidence type="ECO:0000256" key="2">
    <source>
        <dbReference type="ARBA" id="ARBA00022491"/>
    </source>
</evidence>
<evidence type="ECO:0008006" key="19">
    <source>
        <dbReference type="Google" id="ProtNLM"/>
    </source>
</evidence>
<dbReference type="Pfam" id="PF00076">
    <property type="entry name" value="RRM_1"/>
    <property type="match status" value="1"/>
</dbReference>
<feature type="domain" description="RRM" evidence="15">
    <location>
        <begin position="124"/>
        <end position="207"/>
    </location>
</feature>
<keyword evidence="4 12" id="KW-0863">Zinc-finger</keyword>
<dbReference type="GO" id="GO:0003723">
    <property type="term" value="F:RNA binding"/>
    <property type="evidence" value="ECO:0007669"/>
    <property type="project" value="UniProtKB-UniRule"/>
</dbReference>
<evidence type="ECO:0000256" key="13">
    <source>
        <dbReference type="SAM" id="MobiDB-lite"/>
    </source>
</evidence>
<evidence type="ECO:0000313" key="18">
    <source>
        <dbReference type="Proteomes" id="UP000503462"/>
    </source>
</evidence>
<feature type="region of interest" description="Disordered" evidence="13">
    <location>
        <begin position="799"/>
        <end position="1096"/>
    </location>
</feature>
<feature type="compositionally biased region" description="Low complexity" evidence="13">
    <location>
        <begin position="825"/>
        <end position="838"/>
    </location>
</feature>
<dbReference type="Gene3D" id="3.30.40.10">
    <property type="entry name" value="Zinc/RING finger domain, C3HC4 (zinc finger)"/>
    <property type="match status" value="1"/>
</dbReference>
<dbReference type="InterPro" id="IPR039515">
    <property type="entry name" value="NOT4_mRING-HC-C4C4"/>
</dbReference>
<evidence type="ECO:0000256" key="6">
    <source>
        <dbReference type="ARBA" id="ARBA00022884"/>
    </source>
</evidence>
<dbReference type="InterPro" id="IPR000571">
    <property type="entry name" value="Znf_CCCH"/>
</dbReference>
<feature type="compositionally biased region" description="Basic and acidic residues" evidence="13">
    <location>
        <begin position="999"/>
        <end position="1015"/>
    </location>
</feature>
<accession>A0A6H0Y4D5</accession>
<feature type="zinc finger region" description="C3H1-type" evidence="12">
    <location>
        <begin position="204"/>
        <end position="231"/>
    </location>
</feature>
<feature type="compositionally biased region" description="Low complexity" evidence="13">
    <location>
        <begin position="863"/>
        <end position="872"/>
    </location>
</feature>
<feature type="compositionally biased region" description="Polar residues" evidence="13">
    <location>
        <begin position="292"/>
        <end position="305"/>
    </location>
</feature>
<evidence type="ECO:0000256" key="12">
    <source>
        <dbReference type="PROSITE-ProRule" id="PRU00723"/>
    </source>
</evidence>
<gene>
    <name evidence="17" type="ORF">AMS68_007391</name>
</gene>
<evidence type="ECO:0000256" key="9">
    <source>
        <dbReference type="ARBA" id="ARBA00023163"/>
    </source>
</evidence>
<feature type="compositionally biased region" description="Polar residues" evidence="13">
    <location>
        <begin position="804"/>
        <end position="814"/>
    </location>
</feature>
<dbReference type="CDD" id="cd12438">
    <property type="entry name" value="RRM_CNOT4"/>
    <property type="match status" value="1"/>
</dbReference>
<feature type="region of interest" description="Disordered" evidence="13">
    <location>
        <begin position="499"/>
        <end position="520"/>
    </location>
</feature>
<dbReference type="SUPFAM" id="SSF57850">
    <property type="entry name" value="RING/U-box"/>
    <property type="match status" value="1"/>
</dbReference>
<dbReference type="FunFam" id="3.30.40.10:FF:000006">
    <property type="entry name" value="CCR4-NOT transcription complex subunit 4"/>
    <property type="match status" value="1"/>
</dbReference>
<dbReference type="InterPro" id="IPR035979">
    <property type="entry name" value="RBD_domain_sf"/>
</dbReference>
<keyword evidence="3 12" id="KW-0479">Metal-binding</keyword>
<comment type="subcellular location">
    <subcellularLocation>
        <location evidence="1">Nucleus</location>
    </subcellularLocation>
</comment>
<dbReference type="Gene3D" id="3.30.70.330">
    <property type="match status" value="1"/>
</dbReference>
<dbReference type="InterPro" id="IPR034261">
    <property type="entry name" value="CNOT4_RRM"/>
</dbReference>
<dbReference type="FunFam" id="3.30.70.330:FF:000257">
    <property type="entry name" value="CCR4-NOT core complex subunit Not4"/>
    <property type="match status" value="1"/>
</dbReference>
<keyword evidence="10" id="KW-0539">Nucleus</keyword>
<feature type="region of interest" description="Disordered" evidence="13">
    <location>
        <begin position="1284"/>
        <end position="1316"/>
    </location>
</feature>
<feature type="compositionally biased region" description="Low complexity" evidence="13">
    <location>
        <begin position="499"/>
        <end position="511"/>
    </location>
</feature>
<feature type="compositionally biased region" description="Polar residues" evidence="13">
    <location>
        <begin position="942"/>
        <end position="977"/>
    </location>
</feature>
<dbReference type="GO" id="GO:0010557">
    <property type="term" value="P:positive regulation of macromolecule biosynthetic process"/>
    <property type="evidence" value="ECO:0007669"/>
    <property type="project" value="UniProtKB-ARBA"/>
</dbReference>
<keyword evidence="7" id="KW-0805">Transcription regulation</keyword>
<dbReference type="PROSITE" id="PS50102">
    <property type="entry name" value="RRM"/>
    <property type="match status" value="1"/>
</dbReference>
<dbReference type="InterPro" id="IPR003954">
    <property type="entry name" value="RRM_euk-type"/>
</dbReference>
<evidence type="ECO:0000256" key="10">
    <source>
        <dbReference type="ARBA" id="ARBA00023242"/>
    </source>
</evidence>
<evidence type="ECO:0000256" key="7">
    <source>
        <dbReference type="ARBA" id="ARBA00023015"/>
    </source>
</evidence>
<protein>
    <recommendedName>
        <fullName evidence="19">RING-type domain-containing protein</fullName>
    </recommendedName>
</protein>
<dbReference type="Pfam" id="PF14570">
    <property type="entry name" value="zf-RING_4"/>
    <property type="match status" value="1"/>
</dbReference>
<feature type="compositionally biased region" description="Low complexity" evidence="13">
    <location>
        <begin position="1063"/>
        <end position="1072"/>
    </location>
</feature>
<sequence>MSKTAHDQYIDADEEEETCPLCIEDFDLTDKGFKPCPCGYQICQFCYNSIKNNMNGLCPACRRPYDDKQIEYKLITPEETAAYKARQAQKQKKTQAALQKEKQKAEADSLSRKHLAGLRVVQKNLVYVTGIAPKMQEDELLQTLRGEKYFGRYGKIIKIVVSKARDKHDSVGVYVTYERKDDAASCIAAVDGFVSDDRTLRAQFGTTKYCSAYLRGDTCMNRNCMFLHEPGEAKDSYSRADLSALNAGSSQQGDSKPPPPQSQQPVSAAQPMTRQPSDQPSSPSSDRPALPSTASWASKPAQPTRTESRPAHASEASPAQQTAIPVQEPVRSAKATTEPVAQPPRPQKPRVNALHEFVKNFDPTGLCFVWNPQSVTEAERELIENYPALFDPNGGSRRRLRKEHEEDARRVEIEEQALRAASDGDHAEITPEMSGSMQLGGEPEERQDLGSLQSGGDGQLDQRFAFGDVTSSSGLTDRGMTPQQHQQFLLQNLRSGSAQAGFSSANAGGASQPPGHQRNVSRFSFANDTASASAAVKPVANPKLLNQQSAMMPPTGSFQQQGSNFFTSNVQGPPPGLKTTGTPPVSGGMTFGQGHGFTTGGLPYGTSSASSTRNQNEEMMRDLMRNRGADGAAKLTDEEFPPLGPLRQPSISSIAPGLQSRRSTPALPPGLEFSSRRGTPTVPPGLAHAIDNDKDMTVLSKPSGLPILEPIGSRPSSRASLRRVASTQIVPALPLRVATPTKIGSQPGTPARLVSRPVSPKPTVEAHETPTKKGKGRAVGDQIGENLVRDVLTAAGEKLKGRTTDITTPQSPVNTKAKPEEPAAHKASAAAVAASPPVDARDTKRKHPGKLDITAAVKQQPEATAASTSSTTDTEVQSMAKRIASQTAAASSVSDSPVAAPSPSSKPAPRTIRLVQTPKAETPPPVPVAVLPKPISRKLPSRQPSIASMNVPGTPTSEHISISDNISVTSTTQSRANSPPPLISKVGSAPVRTKTKSQLKKERQERAKAIEESKVESAATVGAEEPAQEAIIGRKEDSQGKEVKPKPKLVEAVVESTPVVSRPASPEPVKAEPSPPPPPPPPPRVVEPLSPPATPTLSTAQLLTELRTNSEFAKSFEALFRVPAVSSTKNASSIPAKDIDSHANWRTTEFGIKLGKDDVDKLLSGYAAALGWGGPEDSIWSRALITPGGAQLRALTEDLEQRFLELERHILSLPEELRFRPTKPQNDTRFPVMDLKALKKALDSKGPRGANVMEQMVQDGSAMKKGAFLVDEVTKYINEFVMPPATPPPSAGRGAAQQTQPELAQPHGAVPRDVPVPSIDIAERQLHDAKRAVDEREGALRRAIKKNKKLLGLN</sequence>
<evidence type="ECO:0000259" key="15">
    <source>
        <dbReference type="PROSITE" id="PS50102"/>
    </source>
</evidence>
<dbReference type="CDD" id="cd16618">
    <property type="entry name" value="mRING-HC-C4C4_CNOT4"/>
    <property type="match status" value="1"/>
</dbReference>
<feature type="compositionally biased region" description="Low complexity" evidence="13">
    <location>
        <begin position="888"/>
        <end position="909"/>
    </location>
</feature>
<dbReference type="GO" id="GO:0051254">
    <property type="term" value="P:positive regulation of RNA metabolic process"/>
    <property type="evidence" value="ECO:0007669"/>
    <property type="project" value="UniProtKB-ARBA"/>
</dbReference>
<evidence type="ECO:0000259" key="16">
    <source>
        <dbReference type="PROSITE" id="PS50103"/>
    </source>
</evidence>
<feature type="region of interest" description="Disordered" evidence="13">
    <location>
        <begin position="595"/>
        <end position="615"/>
    </location>
</feature>
<feature type="region of interest" description="Disordered" evidence="13">
    <location>
        <begin position="548"/>
        <end position="582"/>
    </location>
</feature>
<dbReference type="SMART" id="SM00361">
    <property type="entry name" value="RRM_1"/>
    <property type="match status" value="1"/>
</dbReference>
<evidence type="ECO:0000256" key="11">
    <source>
        <dbReference type="PROSITE-ProRule" id="PRU00176"/>
    </source>
</evidence>
<dbReference type="EMBL" id="CP051143">
    <property type="protein sequence ID" value="QIX01874.1"/>
    <property type="molecule type" value="Genomic_DNA"/>
</dbReference>
<feature type="compositionally biased region" description="Pro residues" evidence="13">
    <location>
        <begin position="1073"/>
        <end position="1094"/>
    </location>
</feature>
<keyword evidence="6 11" id="KW-0694">RNA-binding</keyword>
<evidence type="ECO:0000313" key="17">
    <source>
        <dbReference type="EMBL" id="QIX01874.1"/>
    </source>
</evidence>
<dbReference type="GO" id="GO:0008270">
    <property type="term" value="F:zinc ion binding"/>
    <property type="evidence" value="ECO:0007669"/>
    <property type="project" value="UniProtKB-KW"/>
</dbReference>
<dbReference type="PANTHER" id="PTHR12603">
    <property type="entry name" value="CCR4-NOT TRANSCRIPTION COMPLEX RELATED"/>
    <property type="match status" value="1"/>
</dbReference>
<name>A0A6H0Y4D5_9PEZI</name>
<dbReference type="GO" id="GO:0005634">
    <property type="term" value="C:nucleus"/>
    <property type="evidence" value="ECO:0007669"/>
    <property type="project" value="UniProtKB-SubCell"/>
</dbReference>
<dbReference type="Proteomes" id="UP000503462">
    <property type="component" value="Chromosome 5"/>
</dbReference>
<feature type="compositionally biased region" description="Polar residues" evidence="13">
    <location>
        <begin position="548"/>
        <end position="571"/>
    </location>
</feature>
<keyword evidence="2" id="KW-0678">Repressor</keyword>
<dbReference type="InterPro" id="IPR001841">
    <property type="entry name" value="Znf_RING"/>
</dbReference>
<feature type="region of interest" description="Disordered" evidence="13">
    <location>
        <begin position="245"/>
        <end position="348"/>
    </location>
</feature>
<dbReference type="GO" id="GO:0061630">
    <property type="term" value="F:ubiquitin protein ligase activity"/>
    <property type="evidence" value="ECO:0007669"/>
    <property type="project" value="UniProtKB-ARBA"/>
</dbReference>
<dbReference type="InterPro" id="IPR012677">
    <property type="entry name" value="Nucleotide-bd_a/b_plait_sf"/>
</dbReference>
<feature type="compositionally biased region" description="Basic and acidic residues" evidence="13">
    <location>
        <begin position="1032"/>
        <end position="1049"/>
    </location>
</feature>
<feature type="compositionally biased region" description="Basic and acidic residues" evidence="13">
    <location>
        <begin position="416"/>
        <end position="429"/>
    </location>
</feature>
<evidence type="ECO:0000256" key="3">
    <source>
        <dbReference type="ARBA" id="ARBA00022723"/>
    </source>
</evidence>
<proteinExistence type="predicted"/>
<dbReference type="SUPFAM" id="SSF54928">
    <property type="entry name" value="RNA-binding domain, RBD"/>
    <property type="match status" value="1"/>
</dbReference>
<keyword evidence="8" id="KW-0175">Coiled coil</keyword>
<dbReference type="GO" id="GO:0030015">
    <property type="term" value="C:CCR4-NOT core complex"/>
    <property type="evidence" value="ECO:0007669"/>
    <property type="project" value="UniProtKB-ARBA"/>
</dbReference>
<feature type="region of interest" description="Disordered" evidence="13">
    <location>
        <begin position="635"/>
        <end position="689"/>
    </location>
</feature>
<keyword evidence="5 12" id="KW-0862">Zinc</keyword>
<dbReference type="InterPro" id="IPR013083">
    <property type="entry name" value="Znf_RING/FYVE/PHD"/>
</dbReference>
<reference evidence="17 18" key="1">
    <citation type="journal article" date="2016" name="Sci. Rep.">
        <title>Peltaster fructicola genome reveals evolution from an invasive phytopathogen to an ectophytic parasite.</title>
        <authorList>
            <person name="Xu C."/>
            <person name="Chen H."/>
            <person name="Gleason M.L."/>
            <person name="Xu J.R."/>
            <person name="Liu H."/>
            <person name="Zhang R."/>
            <person name="Sun G."/>
        </authorList>
    </citation>
    <scope>NUCLEOTIDE SEQUENCE [LARGE SCALE GENOMIC DNA]</scope>
    <source>
        <strain evidence="17 18">LNHT1506</strain>
    </source>
</reference>
<organism evidence="17 18">
    <name type="scientific">Peltaster fructicola</name>
    <dbReference type="NCBI Taxonomy" id="286661"/>
    <lineage>
        <taxon>Eukaryota</taxon>
        <taxon>Fungi</taxon>
        <taxon>Dikarya</taxon>
        <taxon>Ascomycota</taxon>
        <taxon>Pezizomycotina</taxon>
        <taxon>Dothideomycetes</taxon>
        <taxon>Dothideomycetes incertae sedis</taxon>
        <taxon>Peltaster</taxon>
    </lineage>
</organism>
<dbReference type="PANTHER" id="PTHR12603:SF0">
    <property type="entry name" value="CCR4-NOT TRANSCRIPTION COMPLEX SUBUNIT 4"/>
    <property type="match status" value="1"/>
</dbReference>
<evidence type="ECO:0000256" key="5">
    <source>
        <dbReference type="ARBA" id="ARBA00022833"/>
    </source>
</evidence>